<dbReference type="InterPro" id="IPR024072">
    <property type="entry name" value="DHFR-like_dom_sf"/>
</dbReference>
<evidence type="ECO:0008006" key="3">
    <source>
        <dbReference type="Google" id="ProtNLM"/>
    </source>
</evidence>
<dbReference type="EMBL" id="CP094533">
    <property type="protein sequence ID" value="UOE27362.1"/>
    <property type="molecule type" value="Genomic_DNA"/>
</dbReference>
<dbReference type="RefSeq" id="WP_243570196.1">
    <property type="nucleotide sequence ID" value="NZ_BAAARD010000009.1"/>
</dbReference>
<gene>
    <name evidence="1" type="ORF">MTP13_06155</name>
</gene>
<protein>
    <recommendedName>
        <fullName evidence="3">Bacterial bifunctional deaminase-reductase C-terminal domain-containing protein</fullName>
    </recommendedName>
</protein>
<dbReference type="Proteomes" id="UP000831304">
    <property type="component" value="Chromosome"/>
</dbReference>
<sequence length="80" mass="8467">MSRLTLEQIVSADGDAADERGGLDFVDSGLVDAQRLRVVPVLPGTGRSFAPDALAPQRLQLDHAVSFPAGHLGLTYPLAR</sequence>
<proteinExistence type="predicted"/>
<dbReference type="Gene3D" id="3.40.430.10">
    <property type="entry name" value="Dihydrofolate Reductase, subunit A"/>
    <property type="match status" value="1"/>
</dbReference>
<keyword evidence="2" id="KW-1185">Reference proteome</keyword>
<evidence type="ECO:0000313" key="1">
    <source>
        <dbReference type="EMBL" id="UOE27362.1"/>
    </source>
</evidence>
<name>A0ABY4AW02_9MICO</name>
<evidence type="ECO:0000313" key="2">
    <source>
        <dbReference type="Proteomes" id="UP000831304"/>
    </source>
</evidence>
<organism evidence="1 2">
    <name type="scientific">Agromyces soli</name>
    <dbReference type="NCBI Taxonomy" id="659012"/>
    <lineage>
        <taxon>Bacteria</taxon>
        <taxon>Bacillati</taxon>
        <taxon>Actinomycetota</taxon>
        <taxon>Actinomycetes</taxon>
        <taxon>Micrococcales</taxon>
        <taxon>Microbacteriaceae</taxon>
        <taxon>Agromyces</taxon>
    </lineage>
</organism>
<reference evidence="1 2" key="1">
    <citation type="submission" date="2022-03" db="EMBL/GenBank/DDBJ databases">
        <title>Agromyces sp. isolated from the gut of P. brevitarsis seulensis larvae.</title>
        <authorList>
            <person name="Won M."/>
            <person name="Kwon S.-W."/>
        </authorList>
    </citation>
    <scope>NUCLEOTIDE SEQUENCE [LARGE SCALE GENOMIC DNA]</scope>
    <source>
        <strain evidence="1 2">KACC 16215</strain>
    </source>
</reference>
<accession>A0ABY4AW02</accession>